<organism evidence="2 3">
    <name type="scientific">Oryza sativa subsp. indica</name>
    <name type="common">Rice</name>
    <dbReference type="NCBI Taxonomy" id="39946"/>
    <lineage>
        <taxon>Eukaryota</taxon>
        <taxon>Viridiplantae</taxon>
        <taxon>Streptophyta</taxon>
        <taxon>Embryophyta</taxon>
        <taxon>Tracheophyta</taxon>
        <taxon>Spermatophyta</taxon>
        <taxon>Magnoliopsida</taxon>
        <taxon>Liliopsida</taxon>
        <taxon>Poales</taxon>
        <taxon>Poaceae</taxon>
        <taxon>BOP clade</taxon>
        <taxon>Oryzoideae</taxon>
        <taxon>Oryzeae</taxon>
        <taxon>Oryzinae</taxon>
        <taxon>Oryza</taxon>
        <taxon>Oryza sativa</taxon>
    </lineage>
</organism>
<dbReference type="HOGENOM" id="CLU_1404540_0_0_1"/>
<proteinExistence type="predicted"/>
<evidence type="ECO:0000313" key="2">
    <source>
        <dbReference type="EMBL" id="EEC84600.1"/>
    </source>
</evidence>
<gene>
    <name evidence="2" type="ORF">OsI_31424</name>
</gene>
<evidence type="ECO:0000256" key="1">
    <source>
        <dbReference type="SAM" id="MobiDB-lite"/>
    </source>
</evidence>
<name>B8BFA8_ORYSI</name>
<reference evidence="2 3" key="1">
    <citation type="journal article" date="2005" name="PLoS Biol.">
        <title>The genomes of Oryza sativa: a history of duplications.</title>
        <authorList>
            <person name="Yu J."/>
            <person name="Wang J."/>
            <person name="Lin W."/>
            <person name="Li S."/>
            <person name="Li H."/>
            <person name="Zhou J."/>
            <person name="Ni P."/>
            <person name="Dong W."/>
            <person name="Hu S."/>
            <person name="Zeng C."/>
            <person name="Zhang J."/>
            <person name="Zhang Y."/>
            <person name="Li R."/>
            <person name="Xu Z."/>
            <person name="Li S."/>
            <person name="Li X."/>
            <person name="Zheng H."/>
            <person name="Cong L."/>
            <person name="Lin L."/>
            <person name="Yin J."/>
            <person name="Geng J."/>
            <person name="Li G."/>
            <person name="Shi J."/>
            <person name="Liu J."/>
            <person name="Lv H."/>
            <person name="Li J."/>
            <person name="Wang J."/>
            <person name="Deng Y."/>
            <person name="Ran L."/>
            <person name="Shi X."/>
            <person name="Wang X."/>
            <person name="Wu Q."/>
            <person name="Li C."/>
            <person name="Ren X."/>
            <person name="Wang J."/>
            <person name="Wang X."/>
            <person name="Li D."/>
            <person name="Liu D."/>
            <person name="Zhang X."/>
            <person name="Ji Z."/>
            <person name="Zhao W."/>
            <person name="Sun Y."/>
            <person name="Zhang Z."/>
            <person name="Bao J."/>
            <person name="Han Y."/>
            <person name="Dong L."/>
            <person name="Ji J."/>
            <person name="Chen P."/>
            <person name="Wu S."/>
            <person name="Liu J."/>
            <person name="Xiao Y."/>
            <person name="Bu D."/>
            <person name="Tan J."/>
            <person name="Yang L."/>
            <person name="Ye C."/>
            <person name="Zhang J."/>
            <person name="Xu J."/>
            <person name="Zhou Y."/>
            <person name="Yu Y."/>
            <person name="Zhang B."/>
            <person name="Zhuang S."/>
            <person name="Wei H."/>
            <person name="Liu B."/>
            <person name="Lei M."/>
            <person name="Yu H."/>
            <person name="Li Y."/>
            <person name="Xu H."/>
            <person name="Wei S."/>
            <person name="He X."/>
            <person name="Fang L."/>
            <person name="Zhang Z."/>
            <person name="Zhang Y."/>
            <person name="Huang X."/>
            <person name="Su Z."/>
            <person name="Tong W."/>
            <person name="Li J."/>
            <person name="Tong Z."/>
            <person name="Li S."/>
            <person name="Ye J."/>
            <person name="Wang L."/>
            <person name="Fang L."/>
            <person name="Lei T."/>
            <person name="Chen C."/>
            <person name="Chen H."/>
            <person name="Xu Z."/>
            <person name="Li H."/>
            <person name="Huang H."/>
            <person name="Zhang F."/>
            <person name="Xu H."/>
            <person name="Li N."/>
            <person name="Zhao C."/>
            <person name="Li S."/>
            <person name="Dong L."/>
            <person name="Huang Y."/>
            <person name="Li L."/>
            <person name="Xi Y."/>
            <person name="Qi Q."/>
            <person name="Li W."/>
            <person name="Zhang B."/>
            <person name="Hu W."/>
            <person name="Zhang Y."/>
            <person name="Tian X."/>
            <person name="Jiao Y."/>
            <person name="Liang X."/>
            <person name="Jin J."/>
            <person name="Gao L."/>
            <person name="Zheng W."/>
            <person name="Hao B."/>
            <person name="Liu S."/>
            <person name="Wang W."/>
            <person name="Yuan L."/>
            <person name="Cao M."/>
            <person name="McDermott J."/>
            <person name="Samudrala R."/>
            <person name="Wang J."/>
            <person name="Wong G.K."/>
            <person name="Yang H."/>
        </authorList>
    </citation>
    <scope>NUCLEOTIDE SEQUENCE [LARGE SCALE GENOMIC DNA]</scope>
    <source>
        <strain evidence="3">cv. 93-11</strain>
    </source>
</reference>
<feature type="compositionally biased region" description="Low complexity" evidence="1">
    <location>
        <begin position="1"/>
        <end position="20"/>
    </location>
</feature>
<protein>
    <submittedName>
        <fullName evidence="2">Uncharacterized protein</fullName>
    </submittedName>
</protein>
<feature type="compositionally biased region" description="Basic and acidic residues" evidence="1">
    <location>
        <begin position="165"/>
        <end position="177"/>
    </location>
</feature>
<dbReference type="Proteomes" id="UP000007015">
    <property type="component" value="Chromosome 9"/>
</dbReference>
<sequence length="194" mass="21923">MSSESPNQSSQSDDSSSSDNLEGLMWEEINDPMEAEIEAEMEAQIEAELQAQMQAQEAGTSNRRRGYNWRLAQPKTNHGFNHPMERKQEREEEGINHLIPETPTESTRTRQGTDAEEHGNVDLVQQDDHRQTIRLHEHDAICRQGHGGARSELRHGEVLPPAADLGDRIRHGQEQLRGRRGQISAPPLEKLGIE</sequence>
<dbReference type="EMBL" id="CM000134">
    <property type="protein sequence ID" value="EEC84600.1"/>
    <property type="molecule type" value="Genomic_DNA"/>
</dbReference>
<feature type="region of interest" description="Disordered" evidence="1">
    <location>
        <begin position="147"/>
        <end position="194"/>
    </location>
</feature>
<feature type="compositionally biased region" description="Acidic residues" evidence="1">
    <location>
        <begin position="28"/>
        <end position="45"/>
    </location>
</feature>
<dbReference type="OMA" id="HEHDAIC"/>
<dbReference type="AlphaFoldDB" id="B8BFA8"/>
<evidence type="ECO:0000313" key="3">
    <source>
        <dbReference type="Proteomes" id="UP000007015"/>
    </source>
</evidence>
<keyword evidence="3" id="KW-1185">Reference proteome</keyword>
<feature type="compositionally biased region" description="Low complexity" evidence="1">
    <location>
        <begin position="46"/>
        <end position="58"/>
    </location>
</feature>
<feature type="compositionally biased region" description="Basic and acidic residues" evidence="1">
    <location>
        <begin position="83"/>
        <end position="95"/>
    </location>
</feature>
<dbReference type="Gramene" id="BGIOSGA030787-TA">
    <property type="protein sequence ID" value="BGIOSGA030787-PA"/>
    <property type="gene ID" value="BGIOSGA030787"/>
</dbReference>
<accession>B8BFA8</accession>
<feature type="region of interest" description="Disordered" evidence="1">
    <location>
        <begin position="1"/>
        <end position="115"/>
    </location>
</feature>